<evidence type="ECO:0000313" key="2">
    <source>
        <dbReference type="Proteomes" id="UP001497535"/>
    </source>
</evidence>
<dbReference type="Proteomes" id="UP001497535">
    <property type="component" value="Unassembled WGS sequence"/>
</dbReference>
<proteinExistence type="predicted"/>
<evidence type="ECO:0000313" key="1">
    <source>
        <dbReference type="EMBL" id="CAK5078481.1"/>
    </source>
</evidence>
<accession>A0ACB0ZJM6</accession>
<dbReference type="EMBL" id="CAVMJV010000036">
    <property type="protein sequence ID" value="CAK5078481.1"/>
    <property type="molecule type" value="Genomic_DNA"/>
</dbReference>
<reference evidence="1" key="1">
    <citation type="submission" date="2023-11" db="EMBL/GenBank/DDBJ databases">
        <authorList>
            <person name="Poullet M."/>
        </authorList>
    </citation>
    <scope>NUCLEOTIDE SEQUENCE</scope>
    <source>
        <strain evidence="1">E1834</strain>
    </source>
</reference>
<keyword evidence="2" id="KW-1185">Reference proteome</keyword>
<protein>
    <submittedName>
        <fullName evidence="1">Uncharacterized protein</fullName>
    </submittedName>
</protein>
<gene>
    <name evidence="1" type="ORF">MENTE1834_LOCUS25536</name>
</gene>
<comment type="caution">
    <text evidence="1">The sequence shown here is derived from an EMBL/GenBank/DDBJ whole genome shotgun (WGS) entry which is preliminary data.</text>
</comment>
<organism evidence="1 2">
    <name type="scientific">Meloidogyne enterolobii</name>
    <name type="common">Root-knot nematode worm</name>
    <name type="synonym">Meloidogyne mayaguensis</name>
    <dbReference type="NCBI Taxonomy" id="390850"/>
    <lineage>
        <taxon>Eukaryota</taxon>
        <taxon>Metazoa</taxon>
        <taxon>Ecdysozoa</taxon>
        <taxon>Nematoda</taxon>
        <taxon>Chromadorea</taxon>
        <taxon>Rhabditida</taxon>
        <taxon>Tylenchina</taxon>
        <taxon>Tylenchomorpha</taxon>
        <taxon>Tylenchoidea</taxon>
        <taxon>Meloidogynidae</taxon>
        <taxon>Meloidogyninae</taxon>
        <taxon>Meloidogyne</taxon>
    </lineage>
</organism>
<name>A0ACB0ZJM6_MELEN</name>
<sequence>MPFIAFPSPFSLSKHFLPGFLSLALGHFVVSPFCYFLVIPLLLFIFIHLHKCTHPSLKCPPIIPSFGQEQQYIACLNIPPQPSV</sequence>